<dbReference type="EMBL" id="CAJNBH010000025">
    <property type="protein sequence ID" value="CAE6829981.1"/>
    <property type="molecule type" value="Genomic_DNA"/>
</dbReference>
<evidence type="ECO:0000313" key="1">
    <source>
        <dbReference type="EMBL" id="CAE6829981.1"/>
    </source>
</evidence>
<reference evidence="1 2" key="1">
    <citation type="submission" date="2021-02" db="EMBL/GenBank/DDBJ databases">
        <authorList>
            <person name="Vanwijnsberghe S."/>
        </authorList>
    </citation>
    <scope>NUCLEOTIDE SEQUENCE [LARGE SCALE GENOMIC DNA]</scope>
    <source>
        <strain evidence="1 2">R-69776</strain>
    </source>
</reference>
<sequence length="52" mass="6040">MYTYEITTTACEQLTFHSICVLEQMEDSIALHDAVGIVAIIRRDEITRLRRL</sequence>
<name>A0ABM8SSE3_9BURK</name>
<organism evidence="1 2">
    <name type="scientific">Paraburkholderia nemoris</name>
    <dbReference type="NCBI Taxonomy" id="2793076"/>
    <lineage>
        <taxon>Bacteria</taxon>
        <taxon>Pseudomonadati</taxon>
        <taxon>Pseudomonadota</taxon>
        <taxon>Betaproteobacteria</taxon>
        <taxon>Burkholderiales</taxon>
        <taxon>Burkholderiaceae</taxon>
        <taxon>Paraburkholderia</taxon>
    </lineage>
</organism>
<dbReference type="RefSeq" id="WP_200660848.1">
    <property type="nucleotide sequence ID" value="NZ_CAJNBC010000006.1"/>
</dbReference>
<keyword evidence="2" id="KW-1185">Reference proteome</keyword>
<gene>
    <name evidence="1" type="ORF">R69776_06561</name>
</gene>
<comment type="caution">
    <text evidence="1">The sequence shown here is derived from an EMBL/GenBank/DDBJ whole genome shotgun (WGS) entry which is preliminary data.</text>
</comment>
<protein>
    <submittedName>
        <fullName evidence="1">Uncharacterized protein</fullName>
    </submittedName>
</protein>
<evidence type="ECO:0000313" key="2">
    <source>
        <dbReference type="Proteomes" id="UP000673821"/>
    </source>
</evidence>
<accession>A0ABM8SSE3</accession>
<dbReference type="Proteomes" id="UP000673821">
    <property type="component" value="Unassembled WGS sequence"/>
</dbReference>
<proteinExistence type="predicted"/>